<dbReference type="OrthoDB" id="5966093at2759"/>
<comment type="caution">
    <text evidence="1">The sequence shown here is derived from an EMBL/GenBank/DDBJ whole genome shotgun (WGS) entry which is preliminary data.</text>
</comment>
<name>A0A2B4SUV6_STYPI</name>
<evidence type="ECO:0000313" key="1">
    <source>
        <dbReference type="EMBL" id="PFX32949.1"/>
    </source>
</evidence>
<proteinExistence type="predicted"/>
<dbReference type="AlphaFoldDB" id="A0A2B4SUV6"/>
<accession>A0A2B4SUV6</accession>
<dbReference type="EMBL" id="LSMT01000017">
    <property type="protein sequence ID" value="PFX32949.1"/>
    <property type="molecule type" value="Genomic_DNA"/>
</dbReference>
<sequence length="200" mass="23172">MIPQNVHDLVRKISSLTRSATFIAEGKEMGWAVHMLYRSVDMYDQAMSLDLDYQSHRQEFQLLQMELKDVTYFINKELIPLRDHPGGATLGRKTTHLLLDKLSRINDALEQLIRPVDNSLKESVSKRSLASLSSTMYKLECLLMDLKIMATEIEEYRTILQQMPTYWVSELFFTCTIGLWLLSRHNAQVPQNYPAMADLD</sequence>
<evidence type="ECO:0000313" key="2">
    <source>
        <dbReference type="Proteomes" id="UP000225706"/>
    </source>
</evidence>
<protein>
    <submittedName>
        <fullName evidence="1">Uncharacterized protein</fullName>
    </submittedName>
</protein>
<organism evidence="1 2">
    <name type="scientific">Stylophora pistillata</name>
    <name type="common">Smooth cauliflower coral</name>
    <dbReference type="NCBI Taxonomy" id="50429"/>
    <lineage>
        <taxon>Eukaryota</taxon>
        <taxon>Metazoa</taxon>
        <taxon>Cnidaria</taxon>
        <taxon>Anthozoa</taxon>
        <taxon>Hexacorallia</taxon>
        <taxon>Scleractinia</taxon>
        <taxon>Astrocoeniina</taxon>
        <taxon>Pocilloporidae</taxon>
        <taxon>Stylophora</taxon>
    </lineage>
</organism>
<dbReference type="Proteomes" id="UP000225706">
    <property type="component" value="Unassembled WGS sequence"/>
</dbReference>
<reference evidence="2" key="1">
    <citation type="journal article" date="2017" name="bioRxiv">
        <title>Comparative analysis of the genomes of Stylophora pistillata and Acropora digitifera provides evidence for extensive differences between species of corals.</title>
        <authorList>
            <person name="Voolstra C.R."/>
            <person name="Li Y."/>
            <person name="Liew Y.J."/>
            <person name="Baumgarten S."/>
            <person name="Zoccola D."/>
            <person name="Flot J.-F."/>
            <person name="Tambutte S."/>
            <person name="Allemand D."/>
            <person name="Aranda M."/>
        </authorList>
    </citation>
    <scope>NUCLEOTIDE SEQUENCE [LARGE SCALE GENOMIC DNA]</scope>
</reference>
<gene>
    <name evidence="1" type="ORF">AWC38_SpisGene2241</name>
</gene>
<keyword evidence="2" id="KW-1185">Reference proteome</keyword>